<reference evidence="6" key="1">
    <citation type="journal article" date="2005" name="Nature">
        <title>Sequencing of Aspergillus nidulans and comparative analysis with A. fumigatus and A. oryzae.</title>
        <authorList>
            <person name="Galagan J.E."/>
            <person name="Calvo S.E."/>
            <person name="Cuomo C."/>
            <person name="Ma L.J."/>
            <person name="Wortman J.R."/>
            <person name="Batzoglou S."/>
            <person name="Lee S.I."/>
            <person name="Basturkmen M."/>
            <person name="Spevak C.C."/>
            <person name="Clutterbuck J."/>
            <person name="Kapitonov V."/>
            <person name="Jurka J."/>
            <person name="Scazzocchio C."/>
            <person name="Farman M."/>
            <person name="Butler J."/>
            <person name="Purcell S."/>
            <person name="Harris S."/>
            <person name="Braus G.H."/>
            <person name="Draht O."/>
            <person name="Busch S."/>
            <person name="D'Enfert C."/>
            <person name="Bouchier C."/>
            <person name="Goldman G.H."/>
            <person name="Bell-Pedersen D."/>
            <person name="Griffiths-Jones S."/>
            <person name="Doonan J.H."/>
            <person name="Yu J."/>
            <person name="Vienken K."/>
            <person name="Pain A."/>
            <person name="Freitag M."/>
            <person name="Selker E.U."/>
            <person name="Archer D.B."/>
            <person name="Penalva M.A."/>
            <person name="Oakley B.R."/>
            <person name="Momany M."/>
            <person name="Tanaka T."/>
            <person name="Kumagai T."/>
            <person name="Asai K."/>
            <person name="Machida M."/>
            <person name="Nierman W.C."/>
            <person name="Denning D.W."/>
            <person name="Caddick M."/>
            <person name="Hynes M."/>
            <person name="Paoletti M."/>
            <person name="Fischer R."/>
            <person name="Miller B."/>
            <person name="Dyer P."/>
            <person name="Sachs M.S."/>
            <person name="Osmani S.A."/>
            <person name="Birren B.W."/>
        </authorList>
    </citation>
    <scope>NUCLEOTIDE SEQUENCE [LARGE SCALE GENOMIC DNA]</scope>
    <source>
        <strain evidence="6">FGSC A4 / ATCC 38163 / CBS 112.46 / NRRL 194 / M139</strain>
    </source>
</reference>
<gene>
    <name evidence="5" type="ORF">ANIA_03874</name>
</gene>
<proteinExistence type="inferred from homology"/>
<dbReference type="eggNOG" id="ENOG502QPVE">
    <property type="taxonomic scope" value="Eukaryota"/>
</dbReference>
<dbReference type="OrthoDB" id="4664297at2759"/>
<evidence type="ECO:0000256" key="3">
    <source>
        <dbReference type="ARBA" id="ARBA00023277"/>
    </source>
</evidence>
<dbReference type="Proteomes" id="UP000000560">
    <property type="component" value="Chromosome II"/>
</dbReference>
<dbReference type="InterPro" id="IPR017853">
    <property type="entry name" value="GH"/>
</dbReference>
<dbReference type="InterPro" id="IPR008811">
    <property type="entry name" value="Glycosyl_hydrolases_36"/>
</dbReference>
<comment type="similarity">
    <text evidence="2">Belongs to the glycosyl hydrolases 36 family.</text>
</comment>
<dbReference type="AlphaFoldDB" id="Q5B6F6"/>
<dbReference type="RefSeq" id="XP_661478.1">
    <property type="nucleotide sequence ID" value="XM_656386.1"/>
</dbReference>
<dbReference type="PANTHER" id="PTHR31268:SF32">
    <property type="entry name" value="GALACTINOL--SUCROSE GALACTOSYLTRANSFERASE 2-RELATED"/>
    <property type="match status" value="1"/>
</dbReference>
<dbReference type="Gene3D" id="3.20.20.70">
    <property type="entry name" value="Aldolase class I"/>
    <property type="match status" value="1"/>
</dbReference>
<organism evidence="5 6">
    <name type="scientific">Emericella nidulans (strain FGSC A4 / ATCC 38163 / CBS 112.46 / NRRL 194 / M139)</name>
    <name type="common">Aspergillus nidulans</name>
    <dbReference type="NCBI Taxonomy" id="227321"/>
    <lineage>
        <taxon>Eukaryota</taxon>
        <taxon>Fungi</taxon>
        <taxon>Dikarya</taxon>
        <taxon>Ascomycota</taxon>
        <taxon>Pezizomycotina</taxon>
        <taxon>Eurotiomycetes</taxon>
        <taxon>Eurotiomycetidae</taxon>
        <taxon>Eurotiales</taxon>
        <taxon>Aspergillaceae</taxon>
        <taxon>Aspergillus</taxon>
        <taxon>Aspergillus subgen. Nidulantes</taxon>
    </lineage>
</organism>
<dbReference type="VEuPathDB" id="FungiDB:AN3874"/>
<dbReference type="GO" id="GO:0047274">
    <property type="term" value="F:galactinol-sucrose galactosyltransferase activity"/>
    <property type="evidence" value="ECO:0007669"/>
    <property type="project" value="UniProtKB-EC"/>
</dbReference>
<evidence type="ECO:0000256" key="4">
    <source>
        <dbReference type="ARBA" id="ARBA00049426"/>
    </source>
</evidence>
<dbReference type="HOGENOM" id="CLU_006630_0_0_1"/>
<reference evidence="6" key="2">
    <citation type="journal article" date="2009" name="Fungal Genet. Biol.">
        <title>The 2008 update of the Aspergillus nidulans genome annotation: a community effort.</title>
        <authorList>
            <person name="Wortman J.R."/>
            <person name="Gilsenan J.M."/>
            <person name="Joardar V."/>
            <person name="Deegan J."/>
            <person name="Clutterbuck J."/>
            <person name="Andersen M.R."/>
            <person name="Archer D."/>
            <person name="Bencina M."/>
            <person name="Braus G."/>
            <person name="Coutinho P."/>
            <person name="von Dohren H."/>
            <person name="Doonan J."/>
            <person name="Driessen A.J."/>
            <person name="Durek P."/>
            <person name="Espeso E."/>
            <person name="Fekete E."/>
            <person name="Flipphi M."/>
            <person name="Estrada C.G."/>
            <person name="Geysens S."/>
            <person name="Goldman G."/>
            <person name="de Groot P.W."/>
            <person name="Hansen K."/>
            <person name="Harris S.D."/>
            <person name="Heinekamp T."/>
            <person name="Helmstaedt K."/>
            <person name="Henrissat B."/>
            <person name="Hofmann G."/>
            <person name="Homan T."/>
            <person name="Horio T."/>
            <person name="Horiuchi H."/>
            <person name="James S."/>
            <person name="Jones M."/>
            <person name="Karaffa L."/>
            <person name="Karanyi Z."/>
            <person name="Kato M."/>
            <person name="Keller N."/>
            <person name="Kelly D.E."/>
            <person name="Kiel J.A."/>
            <person name="Kim J.M."/>
            <person name="van der Klei I.J."/>
            <person name="Klis F.M."/>
            <person name="Kovalchuk A."/>
            <person name="Krasevec N."/>
            <person name="Kubicek C.P."/>
            <person name="Liu B."/>
            <person name="Maccabe A."/>
            <person name="Meyer V."/>
            <person name="Mirabito P."/>
            <person name="Miskei M."/>
            <person name="Mos M."/>
            <person name="Mullins J."/>
            <person name="Nelson D.R."/>
            <person name="Nielsen J."/>
            <person name="Oakley B.R."/>
            <person name="Osmani S.A."/>
            <person name="Pakula T."/>
            <person name="Paszewski A."/>
            <person name="Paulsen I."/>
            <person name="Pilsyk S."/>
            <person name="Pocsi I."/>
            <person name="Punt P.J."/>
            <person name="Ram A.F."/>
            <person name="Ren Q."/>
            <person name="Robellet X."/>
            <person name="Robson G."/>
            <person name="Seiboth B."/>
            <person name="van Solingen P."/>
            <person name="Specht T."/>
            <person name="Sun J."/>
            <person name="Taheri-Talesh N."/>
            <person name="Takeshita N."/>
            <person name="Ussery D."/>
            <person name="vanKuyk P.A."/>
            <person name="Visser H."/>
            <person name="van de Vondervoort P.J."/>
            <person name="de Vries R.P."/>
            <person name="Walton J."/>
            <person name="Xiang X."/>
            <person name="Xiong Y."/>
            <person name="Zeng A.P."/>
            <person name="Brandt B.W."/>
            <person name="Cornell M.J."/>
            <person name="van den Hondel C.A."/>
            <person name="Visser J."/>
            <person name="Oliver S.G."/>
            <person name="Turner G."/>
        </authorList>
    </citation>
    <scope>GENOME REANNOTATION</scope>
    <source>
        <strain evidence="6">FGSC A4 / ATCC 38163 / CBS 112.46 / NRRL 194 / M139</strain>
    </source>
</reference>
<dbReference type="OMA" id="AGWSNEV"/>
<comment type="catalytic activity">
    <reaction evidence="1">
        <text>Hydrolysis of terminal, non-reducing alpha-D-galactose residues in alpha-D-galactosides, including galactose oligosaccharides, galactomannans and galactolipids.</text>
        <dbReference type="EC" id="3.2.1.22"/>
    </reaction>
</comment>
<keyword evidence="6" id="KW-1185">Reference proteome</keyword>
<evidence type="ECO:0000256" key="1">
    <source>
        <dbReference type="ARBA" id="ARBA00001255"/>
    </source>
</evidence>
<keyword evidence="3" id="KW-0119">Carbohydrate metabolism</keyword>
<dbReference type="EMBL" id="BN001302">
    <property type="protein sequence ID" value="CBF75193.1"/>
    <property type="molecule type" value="Genomic_DNA"/>
</dbReference>
<comment type="catalytic activity">
    <reaction evidence="4">
        <text>alpha-D-galactosyl-(1-&gt;3)-1D-myo-inositol + sucrose = raffinose + myo-inositol</text>
        <dbReference type="Rhea" id="RHEA:20161"/>
        <dbReference type="ChEBI" id="CHEBI:16634"/>
        <dbReference type="ChEBI" id="CHEBI:17268"/>
        <dbReference type="ChEBI" id="CHEBI:17505"/>
        <dbReference type="ChEBI" id="CHEBI:17992"/>
        <dbReference type="EC" id="2.4.1.82"/>
    </reaction>
</comment>
<dbReference type="GO" id="GO:0004557">
    <property type="term" value="F:alpha-galactosidase activity"/>
    <property type="evidence" value="ECO:0007669"/>
    <property type="project" value="UniProtKB-EC"/>
</dbReference>
<dbReference type="GeneID" id="2873297"/>
<accession>C8V6F6</accession>
<dbReference type="InParanoid" id="Q5B6F6"/>
<dbReference type="CAZy" id="GH36">
    <property type="family name" value="Glycoside Hydrolase Family 36"/>
</dbReference>
<dbReference type="KEGG" id="ani:ANIA_03874"/>
<accession>Q5B6F6</accession>
<sequence length="863" mass="95375">MPVDLTCYPPLGKVTCLEADKIRFTILIEPASQGQYEFQIWHNIGLSEWAALPLSEYPSAALPALSSRQDPGNRGVFAGEISCPQARYAGRFTVRYREGSEGEWRWANKERGCHDGELVIVSRGLSSELALSSAQDFANYFDGLSPDIQVEVRKSEAPGAALWNISGPVEEARDGHSGLLRLPLGTPSSMSRFFALARVETSWLGPRQGKDKLNFTEDAILLSFLRTDGVHVVLLGVTVDDTLTVLGSGPAGEVVIKSQNDNATPSRFQVLAATAADFEVATSALIYEARRLVRPYENTAQGGPRTQWLSEWYDGLAYCTWNGLGQDLSEEKILSALDDLKTAGIRIRTLIIDDNWQSLDNEGAGSWHRALTQFEANSKAFPNGLAKAVTTIREQHRNIEYIVVWHALFGYWGGISPEGSLAAIYKTREVALNSTTRPSMLTIDPSDIQRFYNDFYAFLSRSGISGVKTDAQSFLDLLADPEDRRSYANAYQDAWTISSLRHFGPKAISCMSQIPQTIFHSQLPTNKPTIVVRNSNDFFPDIDDSHTWHVFCNAHNALLTRYLNGLPDWDMFQTLPENGLDYASFHAAARCISGGPIYITDKPGQHDIPLIKQMTASTIQGTTITLRPDIAARTLDMYHDIKEGHILCVGTYHGRAGSGSGIIGVFNVSNRVESVIIPVADFPGIYDDQEETGYIVRAHRTGRIVGELHSSSAVSVTLNERRWEVLTAYPVKTLTFKMNSKDKENESSMPTADVSVDVAILGLLRKMTGVAALVSSDIYIEDTGRLRVDVGIKALGVLGIYFSCLQDWDIDKHFMVLVSGKPVPRKTIWKEDGRVLAIDVEEAWHGLGLEAGWGNEVWISVLM</sequence>
<dbReference type="SUPFAM" id="SSF51445">
    <property type="entry name" value="(Trans)glycosidases"/>
    <property type="match status" value="1"/>
</dbReference>
<dbReference type="PANTHER" id="PTHR31268">
    <property type="match status" value="1"/>
</dbReference>
<evidence type="ECO:0000256" key="2">
    <source>
        <dbReference type="ARBA" id="ARBA00007240"/>
    </source>
</evidence>
<dbReference type="FunFam" id="3.20.20.70:FF:000222">
    <property type="entry name" value="Raffinose synthase Sip1 protein"/>
    <property type="match status" value="1"/>
</dbReference>
<protein>
    <submittedName>
        <fullName evidence="5">Raffinose synthase protein Sip1, putative (AFU_orthologue AFUA_4G08250)</fullName>
    </submittedName>
</protein>
<name>Q5B6F6_EMENI</name>
<dbReference type="InterPro" id="IPR013785">
    <property type="entry name" value="Aldolase_TIM"/>
</dbReference>
<dbReference type="Pfam" id="PF05691">
    <property type="entry name" value="Raffinose_syn"/>
    <property type="match status" value="1"/>
</dbReference>
<evidence type="ECO:0000313" key="6">
    <source>
        <dbReference type="Proteomes" id="UP000000560"/>
    </source>
</evidence>
<evidence type="ECO:0000313" key="5">
    <source>
        <dbReference type="EMBL" id="CBF75193.1"/>
    </source>
</evidence>